<proteinExistence type="predicted"/>
<evidence type="ECO:0000313" key="1">
    <source>
        <dbReference type="EMBL" id="SVA86493.1"/>
    </source>
</evidence>
<dbReference type="EMBL" id="UINC01020643">
    <property type="protein sequence ID" value="SVA86493.1"/>
    <property type="molecule type" value="Genomic_DNA"/>
</dbReference>
<protein>
    <submittedName>
        <fullName evidence="1">Uncharacterized protein</fullName>
    </submittedName>
</protein>
<name>A0A381ZCL4_9ZZZZ</name>
<organism evidence="1">
    <name type="scientific">marine metagenome</name>
    <dbReference type="NCBI Taxonomy" id="408172"/>
    <lineage>
        <taxon>unclassified sequences</taxon>
        <taxon>metagenomes</taxon>
        <taxon>ecological metagenomes</taxon>
    </lineage>
</organism>
<gene>
    <name evidence="1" type="ORF">METZ01_LOCUS139347</name>
</gene>
<sequence length="35" mass="4050">MDKTDTLIKYILPTSESPESLYKQLSRSIHNAIQQ</sequence>
<reference evidence="1" key="1">
    <citation type="submission" date="2018-05" db="EMBL/GenBank/DDBJ databases">
        <authorList>
            <person name="Lanie J.A."/>
            <person name="Ng W.-L."/>
            <person name="Kazmierczak K.M."/>
            <person name="Andrzejewski T.M."/>
            <person name="Davidsen T.M."/>
            <person name="Wayne K.J."/>
            <person name="Tettelin H."/>
            <person name="Glass J.I."/>
            <person name="Rusch D."/>
            <person name="Podicherti R."/>
            <person name="Tsui H.-C.T."/>
            <person name="Winkler M.E."/>
        </authorList>
    </citation>
    <scope>NUCLEOTIDE SEQUENCE</scope>
</reference>
<feature type="non-terminal residue" evidence="1">
    <location>
        <position position="35"/>
    </location>
</feature>
<accession>A0A381ZCL4</accession>
<dbReference type="AlphaFoldDB" id="A0A381ZCL4"/>